<dbReference type="OrthoDB" id="26525at2759"/>
<dbReference type="PROSITE" id="PS51419">
    <property type="entry name" value="RAB"/>
    <property type="match status" value="1"/>
</dbReference>
<dbReference type="RefSeq" id="XP_068359126.1">
    <property type="nucleotide sequence ID" value="XM_068504717.1"/>
</dbReference>
<dbReference type="InterPro" id="IPR050227">
    <property type="entry name" value="Rab"/>
</dbReference>
<dbReference type="GeneID" id="94839421"/>
<dbReference type="GO" id="GO:0003924">
    <property type="term" value="F:GTPase activity"/>
    <property type="evidence" value="ECO:0007669"/>
    <property type="project" value="InterPro"/>
</dbReference>
<comment type="caution">
    <text evidence="3">The sequence shown here is derived from an EMBL/GenBank/DDBJ whole genome shotgun (WGS) entry which is preliminary data.</text>
</comment>
<dbReference type="SMART" id="SM00175">
    <property type="entry name" value="RAB"/>
    <property type="match status" value="1"/>
</dbReference>
<dbReference type="SMART" id="SM00174">
    <property type="entry name" value="RHO"/>
    <property type="match status" value="1"/>
</dbReference>
<sequence length="222" mass="25102">MHQSYEITMAMNRVIFMGDPNVGKTAILHRIINGAFNSTTNPTTSATYHSFQNDPNDDFILQFWDTAGTERYRSINRIYYRDAVAAIITFDFTSKKSFDSIDSWLNDFIENGSVSDAIIILVGNKYDLISSNSPIEENHQNIDDDNDIKNENYDDDYVVDENVVAIWATSKSIPFFAVSAKSGEGIKELISFLFQAIPRKTLSKTTSTTILNETSEKKKKCC</sequence>
<reference evidence="3" key="1">
    <citation type="submission" date="2016-10" db="EMBL/GenBank/DDBJ databases">
        <authorList>
            <person name="Benchimol M."/>
            <person name="Almeida L.G."/>
            <person name="Vasconcelos A.T."/>
            <person name="Perreira-Neves A."/>
            <person name="Rosa I.A."/>
            <person name="Tasca T."/>
            <person name="Bogo M.R."/>
            <person name="de Souza W."/>
        </authorList>
    </citation>
    <scope>NUCLEOTIDE SEQUENCE [LARGE SCALE GENOMIC DNA]</scope>
    <source>
        <strain evidence="3">K</strain>
    </source>
</reference>
<name>A0A1J4K8J4_9EUKA</name>
<dbReference type="SUPFAM" id="SSF52540">
    <property type="entry name" value="P-loop containing nucleoside triphosphate hydrolases"/>
    <property type="match status" value="1"/>
</dbReference>
<dbReference type="Proteomes" id="UP000179807">
    <property type="component" value="Unassembled WGS sequence"/>
</dbReference>
<dbReference type="EMBL" id="MLAK01000739">
    <property type="protein sequence ID" value="OHT05990.1"/>
    <property type="molecule type" value="Genomic_DNA"/>
</dbReference>
<dbReference type="VEuPathDB" id="TrichDB:TRFO_26053"/>
<evidence type="ECO:0000256" key="1">
    <source>
        <dbReference type="ARBA" id="ARBA00022741"/>
    </source>
</evidence>
<protein>
    <submittedName>
        <fullName evidence="3">GTP-binding protein YPT52</fullName>
    </submittedName>
</protein>
<evidence type="ECO:0000313" key="4">
    <source>
        <dbReference type="Proteomes" id="UP000179807"/>
    </source>
</evidence>
<gene>
    <name evidence="3" type="primary">YPT52</name>
    <name evidence="3" type="ORF">TRFO_26053</name>
</gene>
<keyword evidence="4" id="KW-1185">Reference proteome</keyword>
<dbReference type="NCBIfam" id="TIGR00231">
    <property type="entry name" value="small_GTP"/>
    <property type="match status" value="1"/>
</dbReference>
<dbReference type="PRINTS" id="PR00449">
    <property type="entry name" value="RASTRNSFRMNG"/>
</dbReference>
<dbReference type="Pfam" id="PF00071">
    <property type="entry name" value="Ras"/>
    <property type="match status" value="1"/>
</dbReference>
<dbReference type="SMART" id="SM00173">
    <property type="entry name" value="RAS"/>
    <property type="match status" value="1"/>
</dbReference>
<dbReference type="AlphaFoldDB" id="A0A1J4K8J4"/>
<dbReference type="InterPro" id="IPR001806">
    <property type="entry name" value="Small_GTPase"/>
</dbReference>
<keyword evidence="1" id="KW-0547">Nucleotide-binding</keyword>
<evidence type="ECO:0000313" key="3">
    <source>
        <dbReference type="EMBL" id="OHT05990.1"/>
    </source>
</evidence>
<dbReference type="GO" id="GO:0005525">
    <property type="term" value="F:GTP binding"/>
    <property type="evidence" value="ECO:0007669"/>
    <property type="project" value="UniProtKB-KW"/>
</dbReference>
<keyword evidence="2" id="KW-0342">GTP-binding</keyword>
<dbReference type="Gene3D" id="3.40.50.300">
    <property type="entry name" value="P-loop containing nucleotide triphosphate hydrolases"/>
    <property type="match status" value="1"/>
</dbReference>
<organism evidence="3 4">
    <name type="scientific">Tritrichomonas foetus</name>
    <dbReference type="NCBI Taxonomy" id="1144522"/>
    <lineage>
        <taxon>Eukaryota</taxon>
        <taxon>Metamonada</taxon>
        <taxon>Parabasalia</taxon>
        <taxon>Tritrichomonadida</taxon>
        <taxon>Tritrichomonadidae</taxon>
        <taxon>Tritrichomonas</taxon>
    </lineage>
</organism>
<evidence type="ECO:0000256" key="2">
    <source>
        <dbReference type="ARBA" id="ARBA00023134"/>
    </source>
</evidence>
<dbReference type="InterPro" id="IPR005225">
    <property type="entry name" value="Small_GTP-bd"/>
</dbReference>
<dbReference type="CDD" id="cd00154">
    <property type="entry name" value="Rab"/>
    <property type="match status" value="1"/>
</dbReference>
<proteinExistence type="predicted"/>
<dbReference type="InterPro" id="IPR027417">
    <property type="entry name" value="P-loop_NTPase"/>
</dbReference>
<accession>A0A1J4K8J4</accession>
<dbReference type="PANTHER" id="PTHR47977">
    <property type="entry name" value="RAS-RELATED PROTEIN RAB"/>
    <property type="match status" value="1"/>
</dbReference>